<dbReference type="GO" id="GO:0006914">
    <property type="term" value="P:autophagy"/>
    <property type="evidence" value="ECO:0007669"/>
    <property type="project" value="UniProtKB-KW"/>
</dbReference>
<dbReference type="GO" id="GO:0007034">
    <property type="term" value="P:vacuolar transport"/>
    <property type="evidence" value="ECO:0007669"/>
    <property type="project" value="TreeGrafter"/>
</dbReference>
<keyword evidence="2" id="KW-0812">Transmembrane</keyword>
<keyword evidence="2" id="KW-1133">Transmembrane helix</keyword>
<dbReference type="GO" id="GO:1901096">
    <property type="term" value="P:regulation of autophagosome maturation"/>
    <property type="evidence" value="ECO:0007669"/>
    <property type="project" value="TreeGrafter"/>
</dbReference>
<feature type="domain" description="FPL" evidence="3">
    <location>
        <begin position="51"/>
        <end position="195"/>
    </location>
</feature>
<reference evidence="4" key="1">
    <citation type="submission" date="2018-11" db="EMBL/GenBank/DDBJ databases">
        <title>Henneguya salminicola genome and transcriptome.</title>
        <authorList>
            <person name="Yahalomi D."/>
            <person name="Atkinson S.D."/>
            <person name="Neuhof M."/>
            <person name="Chang E.S."/>
            <person name="Philippe H."/>
            <person name="Cartwright P."/>
            <person name="Bartholomew J.L."/>
            <person name="Huchon D."/>
        </authorList>
    </citation>
    <scope>NUCLEOTIDE SEQUENCE</scope>
    <source>
        <strain evidence="4">Hz1</strain>
        <tissue evidence="4">Whole</tissue>
    </source>
</reference>
<dbReference type="InterPro" id="IPR019155">
    <property type="entry name" value="CLEC16A/TT9_N"/>
</dbReference>
<accession>A0A6G3MDI1</accession>
<evidence type="ECO:0000313" key="4">
    <source>
        <dbReference type="EMBL" id="NDJ92105.1"/>
    </source>
</evidence>
<dbReference type="InterPro" id="IPR039272">
    <property type="entry name" value="CLEC16A/TT9"/>
</dbReference>
<evidence type="ECO:0000256" key="1">
    <source>
        <dbReference type="ARBA" id="ARBA00023006"/>
    </source>
</evidence>
<evidence type="ECO:0000256" key="2">
    <source>
        <dbReference type="SAM" id="Phobius"/>
    </source>
</evidence>
<protein>
    <submittedName>
        <fullName evidence="4">Protein CLEC16A (Trinotate prediction)</fullName>
    </submittedName>
</protein>
<dbReference type="GO" id="GO:0016197">
    <property type="term" value="P:endosomal transport"/>
    <property type="evidence" value="ECO:0007669"/>
    <property type="project" value="TreeGrafter"/>
</dbReference>
<name>A0A6G3MDI1_HENSL</name>
<dbReference type="EMBL" id="GHBP01000055">
    <property type="protein sequence ID" value="NDJ92105.1"/>
    <property type="molecule type" value="Transcribed_RNA"/>
</dbReference>
<dbReference type="GO" id="GO:0005770">
    <property type="term" value="C:late endosome"/>
    <property type="evidence" value="ECO:0007669"/>
    <property type="project" value="TreeGrafter"/>
</dbReference>
<evidence type="ECO:0000259" key="3">
    <source>
        <dbReference type="Pfam" id="PF09758"/>
    </source>
</evidence>
<sequence length="402" mass="47670">MFKKTKNLILDYLYKPKNFYSAERLKYIYDILCRNRIVNNENHDLLIDLFREIPEILIWGDQNDPKVHEFFFGKNMIMFFIMIIKQNCGSQLTYQILQAFNIIFDNISNKESLNAFLSNNNMNYIISYGYNENLVEIIAYYISLIKILSMKVEESSLDLFYDHQFDFPVFSRTILLFNHKERMIRIHVRNIILNLLKARNKSVDTYFIQFLAEVYFLHLFANIRTLIIELNDFTKSSDAHCNTIKFNSEELFDIFQFLNDMLEISSDQISIATQYFLIDFLFYKFLIPALYTADNNSLPSQIKIEKYIFIFILSQLISVIYHLPTQFNLLKIVFLTPTPKIGSEIIPTYAELDPISTMLHERGIVKNDYNIEHRIQAFLSKLCIHFNIFCSYGNKKSRQCSV</sequence>
<dbReference type="PANTHER" id="PTHR21481">
    <property type="entry name" value="PROTEIN CLEC16A"/>
    <property type="match status" value="1"/>
</dbReference>
<dbReference type="Pfam" id="PF09758">
    <property type="entry name" value="FPL"/>
    <property type="match status" value="1"/>
</dbReference>
<feature type="transmembrane region" description="Helical" evidence="2">
    <location>
        <begin position="307"/>
        <end position="324"/>
    </location>
</feature>
<dbReference type="PANTHER" id="PTHR21481:SF0">
    <property type="entry name" value="PROTEIN CLEC16A"/>
    <property type="match status" value="1"/>
</dbReference>
<organism evidence="4">
    <name type="scientific">Henneguya salminicola</name>
    <name type="common">Myxosporean</name>
    <dbReference type="NCBI Taxonomy" id="69463"/>
    <lineage>
        <taxon>Eukaryota</taxon>
        <taxon>Metazoa</taxon>
        <taxon>Cnidaria</taxon>
        <taxon>Myxozoa</taxon>
        <taxon>Myxosporea</taxon>
        <taxon>Bivalvulida</taxon>
        <taxon>Platysporina</taxon>
        <taxon>Myxobolidae</taxon>
        <taxon>Henneguya</taxon>
    </lineage>
</organism>
<proteinExistence type="predicted"/>
<dbReference type="AlphaFoldDB" id="A0A6G3MDI1"/>
<keyword evidence="2" id="KW-0472">Membrane</keyword>
<keyword evidence="1" id="KW-0072">Autophagy</keyword>
<dbReference type="GO" id="GO:0005794">
    <property type="term" value="C:Golgi apparatus"/>
    <property type="evidence" value="ECO:0007669"/>
    <property type="project" value="TreeGrafter"/>
</dbReference>